<protein>
    <submittedName>
        <fullName evidence="1">Uncharacterized protein</fullName>
    </submittedName>
</protein>
<evidence type="ECO:0000313" key="1">
    <source>
        <dbReference type="EMBL" id="EJF43256.1"/>
    </source>
</evidence>
<dbReference type="Proteomes" id="UP000002941">
    <property type="component" value="Unassembled WGS sequence"/>
</dbReference>
<evidence type="ECO:0000313" key="2">
    <source>
        <dbReference type="Proteomes" id="UP000002941"/>
    </source>
</evidence>
<reference evidence="1 2" key="1">
    <citation type="submission" date="2012-05" db="EMBL/GenBank/DDBJ databases">
        <authorList>
            <person name="Harkins D.M."/>
            <person name="Madupu R."/>
            <person name="Durkin A.S."/>
            <person name="Torralba M."/>
            <person name="Methe B."/>
            <person name="Sutton G.G."/>
            <person name="Nelson K.E."/>
        </authorList>
    </citation>
    <scope>NUCLEOTIDE SEQUENCE [LARGE SCALE GENOMIC DNA]</scope>
    <source>
        <strain evidence="1 2">F0489</strain>
    </source>
</reference>
<name>J0X3Q6_9ACTO</name>
<dbReference type="EMBL" id="AKFT01000128">
    <property type="protein sequence ID" value="EJF43256.1"/>
    <property type="molecule type" value="Genomic_DNA"/>
</dbReference>
<proteinExistence type="predicted"/>
<dbReference type="AlphaFoldDB" id="J0X3Q6"/>
<keyword evidence="2" id="KW-1185">Reference proteome</keyword>
<comment type="caution">
    <text evidence="1">The sequence shown here is derived from an EMBL/GenBank/DDBJ whole genome shotgun (WGS) entry which is preliminary data.</text>
</comment>
<organism evidence="1 2">
    <name type="scientific">Actinomyces massiliensis F0489</name>
    <dbReference type="NCBI Taxonomy" id="1125718"/>
    <lineage>
        <taxon>Bacteria</taxon>
        <taxon>Bacillati</taxon>
        <taxon>Actinomycetota</taxon>
        <taxon>Actinomycetes</taxon>
        <taxon>Actinomycetales</taxon>
        <taxon>Actinomycetaceae</taxon>
        <taxon>Actinomyces</taxon>
    </lineage>
</organism>
<gene>
    <name evidence="1" type="ORF">HMPREF1318_1848</name>
</gene>
<accession>J0X3Q6</accession>
<sequence length="40" mass="4384">MRLVLHITTIGVDGWPSLMVNILLAATMNFGSEGGIDRKR</sequence>